<accession>A0A2P2Q9P7</accession>
<evidence type="ECO:0000313" key="1">
    <source>
        <dbReference type="EMBL" id="MBX63664.1"/>
    </source>
</evidence>
<proteinExistence type="predicted"/>
<name>A0A2P2Q9P7_RHIMU</name>
<dbReference type="EMBL" id="GGEC01083180">
    <property type="protein sequence ID" value="MBX63664.1"/>
    <property type="molecule type" value="Transcribed_RNA"/>
</dbReference>
<organism evidence="1">
    <name type="scientific">Rhizophora mucronata</name>
    <name type="common">Asiatic mangrove</name>
    <dbReference type="NCBI Taxonomy" id="61149"/>
    <lineage>
        <taxon>Eukaryota</taxon>
        <taxon>Viridiplantae</taxon>
        <taxon>Streptophyta</taxon>
        <taxon>Embryophyta</taxon>
        <taxon>Tracheophyta</taxon>
        <taxon>Spermatophyta</taxon>
        <taxon>Magnoliopsida</taxon>
        <taxon>eudicotyledons</taxon>
        <taxon>Gunneridae</taxon>
        <taxon>Pentapetalae</taxon>
        <taxon>rosids</taxon>
        <taxon>fabids</taxon>
        <taxon>Malpighiales</taxon>
        <taxon>Rhizophoraceae</taxon>
        <taxon>Rhizophora</taxon>
    </lineage>
</organism>
<reference evidence="1" key="1">
    <citation type="submission" date="2018-02" db="EMBL/GenBank/DDBJ databases">
        <title>Rhizophora mucronata_Transcriptome.</title>
        <authorList>
            <person name="Meera S.P."/>
            <person name="Sreeshan A."/>
            <person name="Augustine A."/>
        </authorList>
    </citation>
    <scope>NUCLEOTIDE SEQUENCE</scope>
    <source>
        <tissue evidence="1">Leaf</tissue>
    </source>
</reference>
<sequence length="41" mass="4920">MRFIYSKARHLASSTGMQKKREPYISKRFFLNDAKKTKILE</sequence>
<protein>
    <submittedName>
        <fullName evidence="1">Uncharacterized protein</fullName>
    </submittedName>
</protein>
<dbReference type="AlphaFoldDB" id="A0A2P2Q9P7"/>